<gene>
    <name evidence="1" type="ordered locus">COPRO5265_0626</name>
</gene>
<proteinExistence type="predicted"/>
<dbReference type="OrthoDB" id="9940297at2"/>
<name>B5Y884_COPPD</name>
<reference evidence="2" key="1">
    <citation type="submission" date="2008-08" db="EMBL/GenBank/DDBJ databases">
        <title>The complete genome sequence of Coprothermobacter proteolyticus strain ATCC 5245 / DSM 5265 / BT.</title>
        <authorList>
            <person name="Dodson R.J."/>
            <person name="Durkin A.S."/>
            <person name="Wu M."/>
            <person name="Eisen J."/>
            <person name="Sutton G."/>
        </authorList>
    </citation>
    <scope>NUCLEOTIDE SEQUENCE [LARGE SCALE GENOMIC DNA]</scope>
    <source>
        <strain evidence="2">ATCC 35245 / DSM 5265 / OCM 4 / BT</strain>
    </source>
</reference>
<dbReference type="Proteomes" id="UP000001732">
    <property type="component" value="Chromosome"/>
</dbReference>
<protein>
    <submittedName>
        <fullName evidence="1">Uncharacterized protein</fullName>
    </submittedName>
</protein>
<accession>B5Y884</accession>
<evidence type="ECO:0000313" key="2">
    <source>
        <dbReference type="Proteomes" id="UP000001732"/>
    </source>
</evidence>
<dbReference type="EMBL" id="CP001145">
    <property type="protein sequence ID" value="ACI17356.1"/>
    <property type="molecule type" value="Genomic_DNA"/>
</dbReference>
<organism evidence="1 2">
    <name type="scientific">Coprothermobacter proteolyticus (strain ATCC 35245 / DSM 5265 / OCM 4 / BT)</name>
    <dbReference type="NCBI Taxonomy" id="309798"/>
    <lineage>
        <taxon>Bacteria</taxon>
        <taxon>Pseudomonadati</taxon>
        <taxon>Coprothermobacterota</taxon>
        <taxon>Coprothermobacteria</taxon>
        <taxon>Coprothermobacterales</taxon>
        <taxon>Coprothermobacteraceae</taxon>
        <taxon>Coprothermobacter</taxon>
    </lineage>
</organism>
<sequence length="148" mass="17237">MKRAFDLLGGNEKLFWFLEVSRKWDSLDTWLKDLVFPSALQGTVVVMDYYSPVGRMKLLYNKDDVLTELKRFLPFAEDVKVGKARKKESFSHLSEKLSRSKKIEKQILELSDVDADGVCTDGIKDKELAELFGKFVKVRRAWQEWKKA</sequence>
<dbReference type="KEGG" id="cpo:COPRO5265_0626"/>
<dbReference type="STRING" id="309798.COPRO5265_0626"/>
<dbReference type="AlphaFoldDB" id="B5Y884"/>
<dbReference type="RefSeq" id="WP_012544008.1">
    <property type="nucleotide sequence ID" value="NC_011295.1"/>
</dbReference>
<reference evidence="1 2" key="2">
    <citation type="journal article" date="2014" name="Genome Announc.">
        <title>Complete Genome Sequence of Coprothermobacter proteolyticus DSM 5265.</title>
        <authorList>
            <person name="Alexiev A."/>
            <person name="Coil D.A."/>
            <person name="Badger J.H."/>
            <person name="Enticknap J."/>
            <person name="Ward N."/>
            <person name="Robb F.T."/>
            <person name="Eisen J.A."/>
        </authorList>
    </citation>
    <scope>NUCLEOTIDE SEQUENCE [LARGE SCALE GENOMIC DNA]</scope>
    <source>
        <strain evidence="2">ATCC 35245 / DSM 5265 / OCM 4 / BT</strain>
    </source>
</reference>
<keyword evidence="2" id="KW-1185">Reference proteome</keyword>
<evidence type="ECO:0000313" key="1">
    <source>
        <dbReference type="EMBL" id="ACI17356.1"/>
    </source>
</evidence>